<dbReference type="Proteomes" id="UP001229421">
    <property type="component" value="Unassembled WGS sequence"/>
</dbReference>
<gene>
    <name evidence="1" type="ORF">QVD17_35731</name>
</gene>
<name>A0AAD8JT75_TARER</name>
<dbReference type="EMBL" id="JAUHHV010000010">
    <property type="protein sequence ID" value="KAK1409206.1"/>
    <property type="molecule type" value="Genomic_DNA"/>
</dbReference>
<dbReference type="AlphaFoldDB" id="A0AAD8JT75"/>
<accession>A0AAD8JT75</accession>
<sequence>MKPANRHRRFLNPAVTENDHSYAPSDLTVSHINNKVLISRVQSLLQYHLHHRTFQFSGIWPWFLVDKTVGLRLC</sequence>
<reference evidence="1" key="1">
    <citation type="journal article" date="2023" name="bioRxiv">
        <title>Improved chromosome-level genome assembly for marigold (Tagetes erecta).</title>
        <authorList>
            <person name="Jiang F."/>
            <person name="Yuan L."/>
            <person name="Wang S."/>
            <person name="Wang H."/>
            <person name="Xu D."/>
            <person name="Wang A."/>
            <person name="Fan W."/>
        </authorList>
    </citation>
    <scope>NUCLEOTIDE SEQUENCE</scope>
    <source>
        <strain evidence="1">WSJ</strain>
        <tissue evidence="1">Leaf</tissue>
    </source>
</reference>
<evidence type="ECO:0000313" key="1">
    <source>
        <dbReference type="EMBL" id="KAK1409206.1"/>
    </source>
</evidence>
<protein>
    <submittedName>
        <fullName evidence="1">Uncharacterized protein</fullName>
    </submittedName>
</protein>
<keyword evidence="2" id="KW-1185">Reference proteome</keyword>
<comment type="caution">
    <text evidence="1">The sequence shown here is derived from an EMBL/GenBank/DDBJ whole genome shotgun (WGS) entry which is preliminary data.</text>
</comment>
<proteinExistence type="predicted"/>
<organism evidence="1 2">
    <name type="scientific">Tagetes erecta</name>
    <name type="common">African marigold</name>
    <dbReference type="NCBI Taxonomy" id="13708"/>
    <lineage>
        <taxon>Eukaryota</taxon>
        <taxon>Viridiplantae</taxon>
        <taxon>Streptophyta</taxon>
        <taxon>Embryophyta</taxon>
        <taxon>Tracheophyta</taxon>
        <taxon>Spermatophyta</taxon>
        <taxon>Magnoliopsida</taxon>
        <taxon>eudicotyledons</taxon>
        <taxon>Gunneridae</taxon>
        <taxon>Pentapetalae</taxon>
        <taxon>asterids</taxon>
        <taxon>campanulids</taxon>
        <taxon>Asterales</taxon>
        <taxon>Asteraceae</taxon>
        <taxon>Asteroideae</taxon>
        <taxon>Heliantheae alliance</taxon>
        <taxon>Tageteae</taxon>
        <taxon>Tagetes</taxon>
    </lineage>
</organism>
<evidence type="ECO:0000313" key="2">
    <source>
        <dbReference type="Proteomes" id="UP001229421"/>
    </source>
</evidence>